<dbReference type="AlphaFoldDB" id="A0A6A5R0V5"/>
<organism evidence="2 3">
    <name type="scientific">Ampelomyces quisqualis</name>
    <name type="common">Powdery mildew agent</name>
    <dbReference type="NCBI Taxonomy" id="50730"/>
    <lineage>
        <taxon>Eukaryota</taxon>
        <taxon>Fungi</taxon>
        <taxon>Dikarya</taxon>
        <taxon>Ascomycota</taxon>
        <taxon>Pezizomycotina</taxon>
        <taxon>Dothideomycetes</taxon>
        <taxon>Pleosporomycetidae</taxon>
        <taxon>Pleosporales</taxon>
        <taxon>Pleosporineae</taxon>
        <taxon>Phaeosphaeriaceae</taxon>
        <taxon>Ampelomyces</taxon>
    </lineage>
</organism>
<dbReference type="EMBL" id="ML979132">
    <property type="protein sequence ID" value="KAF1920750.1"/>
    <property type="molecule type" value="Genomic_DNA"/>
</dbReference>
<dbReference type="InterPro" id="IPR031818">
    <property type="entry name" value="Hri1"/>
</dbReference>
<evidence type="ECO:0000313" key="2">
    <source>
        <dbReference type="EMBL" id="KAF1920750.1"/>
    </source>
</evidence>
<sequence>MPPKDAALRNSSTHRTPLSENGSENELYLTADTGSDTTDIYYTPPTSTAMSPALSATSSAPAIDSNTALALQPTTTAPAVTSGAALPAVDPRVANISVREYIYFLPHPLPPGTQIPYSIFLPGHNPQKFPVTTLFEPTRTTVLTSPRSTFIDLRFLKPTTLGQPTSGCNLEWGFAGSSQATQLGGGKSHSVWTHWVDSRVAIGGQVPVDEGDMYPINDALTLEHGHAFHPALRRVSGHEEMWRDIPVTITSPTPFTTASAKKAAAKSTTHVPLARHKICMVLRHSSNISRGLIIRLGQFIQGILVKENEVTAERWEWTVTGGWKRTERVGQHFVPCGVAMDREGEKELGVGGKVTYKDWVWVVEESWRW</sequence>
<dbReference type="Proteomes" id="UP000800096">
    <property type="component" value="Unassembled WGS sequence"/>
</dbReference>
<gene>
    <name evidence="2" type="ORF">BDU57DRAFT_509188</name>
</gene>
<dbReference type="CDD" id="cd11693">
    <property type="entry name" value="HRI1_C_like"/>
    <property type="match status" value="1"/>
</dbReference>
<keyword evidence="3" id="KW-1185">Reference proteome</keyword>
<accession>A0A6A5R0V5</accession>
<evidence type="ECO:0000313" key="3">
    <source>
        <dbReference type="Proteomes" id="UP000800096"/>
    </source>
</evidence>
<evidence type="ECO:0000256" key="1">
    <source>
        <dbReference type="SAM" id="MobiDB-lite"/>
    </source>
</evidence>
<protein>
    <submittedName>
        <fullName evidence="2">Uncharacterized protein</fullName>
    </submittedName>
</protein>
<reference evidence="2" key="1">
    <citation type="journal article" date="2020" name="Stud. Mycol.">
        <title>101 Dothideomycetes genomes: a test case for predicting lifestyles and emergence of pathogens.</title>
        <authorList>
            <person name="Haridas S."/>
            <person name="Albert R."/>
            <person name="Binder M."/>
            <person name="Bloem J."/>
            <person name="Labutti K."/>
            <person name="Salamov A."/>
            <person name="Andreopoulos B."/>
            <person name="Baker S."/>
            <person name="Barry K."/>
            <person name="Bills G."/>
            <person name="Bluhm B."/>
            <person name="Cannon C."/>
            <person name="Castanera R."/>
            <person name="Culley D."/>
            <person name="Daum C."/>
            <person name="Ezra D."/>
            <person name="Gonzalez J."/>
            <person name="Henrissat B."/>
            <person name="Kuo A."/>
            <person name="Liang C."/>
            <person name="Lipzen A."/>
            <person name="Lutzoni F."/>
            <person name="Magnuson J."/>
            <person name="Mondo S."/>
            <person name="Nolan M."/>
            <person name="Ohm R."/>
            <person name="Pangilinan J."/>
            <person name="Park H.-J."/>
            <person name="Ramirez L."/>
            <person name="Alfaro M."/>
            <person name="Sun H."/>
            <person name="Tritt A."/>
            <person name="Yoshinaga Y."/>
            <person name="Zwiers L.-H."/>
            <person name="Turgeon B."/>
            <person name="Goodwin S."/>
            <person name="Spatafora J."/>
            <person name="Crous P."/>
            <person name="Grigoriev I."/>
        </authorList>
    </citation>
    <scope>NUCLEOTIDE SEQUENCE</scope>
    <source>
        <strain evidence="2">HMLAC05119</strain>
    </source>
</reference>
<proteinExistence type="predicted"/>
<feature type="region of interest" description="Disordered" evidence="1">
    <location>
        <begin position="1"/>
        <end position="39"/>
    </location>
</feature>
<dbReference type="Gene3D" id="2.40.128.320">
    <property type="entry name" value="Protein HRI1, N-terminal domain"/>
    <property type="match status" value="1"/>
</dbReference>
<dbReference type="Pfam" id="PF16815">
    <property type="entry name" value="HRI1"/>
    <property type="match status" value="1"/>
</dbReference>
<feature type="compositionally biased region" description="Polar residues" evidence="1">
    <location>
        <begin position="9"/>
        <end position="24"/>
    </location>
</feature>
<name>A0A6A5R0V5_AMPQU</name>
<dbReference type="OrthoDB" id="4045395at2759"/>
<dbReference type="InterPro" id="IPR043047">
    <property type="entry name" value="Hri1_N_sf"/>
</dbReference>